<reference evidence="4" key="1">
    <citation type="submission" date="2020-10" db="EMBL/GenBank/DDBJ databases">
        <authorList>
            <person name="Gilroy R."/>
        </authorList>
    </citation>
    <scope>NUCLEOTIDE SEQUENCE</scope>
    <source>
        <strain evidence="4">CHK181-108</strain>
    </source>
</reference>
<name>A0A9D1KQ81_9FIRM</name>
<reference evidence="4" key="2">
    <citation type="journal article" date="2021" name="PeerJ">
        <title>Extensive microbial diversity within the chicken gut microbiome revealed by metagenomics and culture.</title>
        <authorList>
            <person name="Gilroy R."/>
            <person name="Ravi A."/>
            <person name="Getino M."/>
            <person name="Pursley I."/>
            <person name="Horton D.L."/>
            <person name="Alikhan N.F."/>
            <person name="Baker D."/>
            <person name="Gharbi K."/>
            <person name="Hall N."/>
            <person name="Watson M."/>
            <person name="Adriaenssens E.M."/>
            <person name="Foster-Nyarko E."/>
            <person name="Jarju S."/>
            <person name="Secka A."/>
            <person name="Antonio M."/>
            <person name="Oren A."/>
            <person name="Chaudhuri R.R."/>
            <person name="La Ragione R."/>
            <person name="Hildebrand F."/>
            <person name="Pallen M.J."/>
        </authorList>
    </citation>
    <scope>NUCLEOTIDE SEQUENCE</scope>
    <source>
        <strain evidence="4">CHK181-108</strain>
    </source>
</reference>
<protein>
    <submittedName>
        <fullName evidence="4">DeoR/GlpR transcriptional regulator</fullName>
    </submittedName>
</protein>
<dbReference type="GO" id="GO:0003700">
    <property type="term" value="F:DNA-binding transcription factor activity"/>
    <property type="evidence" value="ECO:0007669"/>
    <property type="project" value="InterPro"/>
</dbReference>
<evidence type="ECO:0000256" key="1">
    <source>
        <dbReference type="ARBA" id="ARBA00023015"/>
    </source>
</evidence>
<sequence length="249" mass="27458">MNKDRENEIIKILLAEKNVSVKELADRLYTSMPSIRRDLASLERAHLIKRVHGGASLDASALSDTKIPFIVRELEQSSAKAVIAEKAARLVKDNDVVMLDASTSAYGVIPFLVSKKNILIITNGIKALQAAGEYGIRALSAGGELLPSCQSLVGAETSRMIKSYNADILFFSCRGLTNGGLITDFSLEENYARRTMLEQSEKRVLLCDSNKIGKKYMHTLCTAADIDYIISENRLPEELASKEYLDTPK</sequence>
<dbReference type="SUPFAM" id="SSF46785">
    <property type="entry name" value="Winged helix' DNA-binding domain"/>
    <property type="match status" value="1"/>
</dbReference>
<dbReference type="InterPro" id="IPR036388">
    <property type="entry name" value="WH-like_DNA-bd_sf"/>
</dbReference>
<evidence type="ECO:0000259" key="3">
    <source>
        <dbReference type="PROSITE" id="PS51000"/>
    </source>
</evidence>
<dbReference type="InterPro" id="IPR001034">
    <property type="entry name" value="DeoR_HTH"/>
</dbReference>
<dbReference type="PROSITE" id="PS51000">
    <property type="entry name" value="HTH_DEOR_2"/>
    <property type="match status" value="1"/>
</dbReference>
<dbReference type="InterPro" id="IPR050313">
    <property type="entry name" value="Carb_Metab_HTH_regulators"/>
</dbReference>
<dbReference type="InterPro" id="IPR037171">
    <property type="entry name" value="NagB/RpiA_transferase-like"/>
</dbReference>
<dbReference type="PANTHER" id="PTHR30363">
    <property type="entry name" value="HTH-TYPE TRANSCRIPTIONAL REGULATOR SRLR-RELATED"/>
    <property type="match status" value="1"/>
</dbReference>
<dbReference type="Proteomes" id="UP000824165">
    <property type="component" value="Unassembled WGS sequence"/>
</dbReference>
<organism evidence="4 5">
    <name type="scientific">Candidatus Ornithomonoglobus intestinigallinarum</name>
    <dbReference type="NCBI Taxonomy" id="2840894"/>
    <lineage>
        <taxon>Bacteria</taxon>
        <taxon>Bacillati</taxon>
        <taxon>Bacillota</taxon>
        <taxon>Clostridia</taxon>
        <taxon>Candidatus Ornithomonoglobus</taxon>
    </lineage>
</organism>
<keyword evidence="1" id="KW-0805">Transcription regulation</keyword>
<dbReference type="SMART" id="SM00420">
    <property type="entry name" value="HTH_DEOR"/>
    <property type="match status" value="1"/>
</dbReference>
<dbReference type="Gene3D" id="3.40.50.1360">
    <property type="match status" value="1"/>
</dbReference>
<proteinExistence type="predicted"/>
<gene>
    <name evidence="4" type="ORF">IAA60_00105</name>
</gene>
<dbReference type="InterPro" id="IPR036390">
    <property type="entry name" value="WH_DNA-bd_sf"/>
</dbReference>
<evidence type="ECO:0000256" key="2">
    <source>
        <dbReference type="ARBA" id="ARBA00023163"/>
    </source>
</evidence>
<dbReference type="SUPFAM" id="SSF100950">
    <property type="entry name" value="NagB/RpiA/CoA transferase-like"/>
    <property type="match status" value="1"/>
</dbReference>
<comment type="caution">
    <text evidence="4">The sequence shown here is derived from an EMBL/GenBank/DDBJ whole genome shotgun (WGS) entry which is preliminary data.</text>
</comment>
<dbReference type="AlphaFoldDB" id="A0A9D1KQ81"/>
<dbReference type="Pfam" id="PF08220">
    <property type="entry name" value="HTH_DeoR"/>
    <property type="match status" value="1"/>
</dbReference>
<dbReference type="Gene3D" id="1.10.10.10">
    <property type="entry name" value="Winged helix-like DNA-binding domain superfamily/Winged helix DNA-binding domain"/>
    <property type="match status" value="1"/>
</dbReference>
<evidence type="ECO:0000313" key="5">
    <source>
        <dbReference type="Proteomes" id="UP000824165"/>
    </source>
</evidence>
<accession>A0A9D1KQ81</accession>
<feature type="domain" description="HTH deoR-type" evidence="3">
    <location>
        <begin position="2"/>
        <end position="57"/>
    </location>
</feature>
<evidence type="ECO:0000313" key="4">
    <source>
        <dbReference type="EMBL" id="HIT84287.1"/>
    </source>
</evidence>
<dbReference type="Pfam" id="PF00455">
    <property type="entry name" value="DeoRC"/>
    <property type="match status" value="1"/>
</dbReference>
<dbReference type="SMART" id="SM01134">
    <property type="entry name" value="DeoRC"/>
    <property type="match status" value="1"/>
</dbReference>
<dbReference type="PANTHER" id="PTHR30363:SF44">
    <property type="entry name" value="AGA OPERON TRANSCRIPTIONAL REPRESSOR-RELATED"/>
    <property type="match status" value="1"/>
</dbReference>
<dbReference type="EMBL" id="DVLU01000001">
    <property type="protein sequence ID" value="HIT84287.1"/>
    <property type="molecule type" value="Genomic_DNA"/>
</dbReference>
<keyword evidence="2" id="KW-0804">Transcription</keyword>
<dbReference type="InterPro" id="IPR014036">
    <property type="entry name" value="DeoR-like_C"/>
</dbReference>
<dbReference type="PRINTS" id="PR00037">
    <property type="entry name" value="HTHLACR"/>
</dbReference>